<dbReference type="InterPro" id="IPR013229">
    <property type="entry name" value="PEGA"/>
</dbReference>
<dbReference type="Pfam" id="PF08308">
    <property type="entry name" value="PEGA"/>
    <property type="match status" value="1"/>
</dbReference>
<protein>
    <submittedName>
        <fullName evidence="3">PEGA domain-containing protein</fullName>
    </submittedName>
</protein>
<feature type="transmembrane region" description="Helical" evidence="1">
    <location>
        <begin position="223"/>
        <end position="243"/>
    </location>
</feature>
<name>A0A916LHV2_KRYT1</name>
<dbReference type="AlphaFoldDB" id="A0A916LHV2"/>
<keyword evidence="1" id="KW-0812">Transmembrane</keyword>
<feature type="domain" description="PEGA" evidence="2">
    <location>
        <begin position="22"/>
        <end position="94"/>
    </location>
</feature>
<gene>
    <name evidence="3" type="ORF">JGI25_00065</name>
</gene>
<dbReference type="EMBL" id="CZVV01000002">
    <property type="protein sequence ID" value="CUS96181.1"/>
    <property type="molecule type" value="Genomic_DNA"/>
</dbReference>
<proteinExistence type="predicted"/>
<reference evidence="3 4" key="1">
    <citation type="submission" date="2015-11" db="EMBL/GenBank/DDBJ databases">
        <authorList>
            <person name="Varghese N."/>
        </authorList>
    </citation>
    <scope>NUCLEOTIDE SEQUENCE [LARGE SCALE GENOMIC DNA]</scope>
    <source>
        <strain evidence="3 4">JGI-25</strain>
    </source>
</reference>
<dbReference type="PANTHER" id="PTHR36194">
    <property type="entry name" value="S-LAYER-LIKE PROTEIN"/>
    <property type="match status" value="1"/>
</dbReference>
<keyword evidence="1" id="KW-1133">Transmembrane helix</keyword>
<evidence type="ECO:0000313" key="3">
    <source>
        <dbReference type="EMBL" id="CUS96181.1"/>
    </source>
</evidence>
<evidence type="ECO:0000259" key="2">
    <source>
        <dbReference type="Pfam" id="PF08308"/>
    </source>
</evidence>
<evidence type="ECO:0000313" key="4">
    <source>
        <dbReference type="Proteomes" id="UP000243105"/>
    </source>
</evidence>
<dbReference type="Proteomes" id="UP000243105">
    <property type="component" value="Unassembled WGS sequence"/>
</dbReference>
<dbReference type="PANTHER" id="PTHR36194:SF1">
    <property type="entry name" value="S-LAYER-LIKE PROTEIN"/>
    <property type="match status" value="1"/>
</dbReference>
<organism evidence="3 4">
    <name type="scientific">Kryptobacter tengchongensis</name>
    <dbReference type="NCBI Taxonomy" id="1643429"/>
    <lineage>
        <taxon>Bacteria</taxon>
        <taxon>Pseudomonadati</taxon>
        <taxon>Candidatus Kryptoniota</taxon>
        <taxon>Candidatus Kryptobacter</taxon>
    </lineage>
</organism>
<keyword evidence="1" id="KW-0472">Membrane</keyword>
<sequence length="245" mass="27419">MKIFLLLLLLISFDLPSQEKYGTININTEPPGAFTYIDSEFVGKTPITNLKVKPGTYTLKLKNPEISSWLEQDFVQKIEVKENDTMNLHITFEKFIKINSNPFSATILLGDSTIGTTPAIFKMKDLLGKSLKLVKKGYNDAEIFVDGKADKIEVNLTPHNGTETELRTEPKNKLNIALPIAGVSLASGITSIYFKTKADKLYDEYLKTGNPEKLNTIKTYDKIAGITLVIFEVTAIFAIYILMKN</sequence>
<accession>A0A916LHV2</accession>
<evidence type="ECO:0000256" key="1">
    <source>
        <dbReference type="SAM" id="Phobius"/>
    </source>
</evidence>
<comment type="caution">
    <text evidence="3">The sequence shown here is derived from an EMBL/GenBank/DDBJ whole genome shotgun (WGS) entry which is preliminary data.</text>
</comment>
<dbReference type="RefSeq" id="WP_072263450.1">
    <property type="nucleotide sequence ID" value="NZ_CZVV01000002.1"/>
</dbReference>